<dbReference type="InterPro" id="IPR010930">
    <property type="entry name" value="Flg_bb/hook_C_dom"/>
</dbReference>
<name>A0A927FE23_9BURK</name>
<accession>A0A927FE23</accession>
<dbReference type="GO" id="GO:0030694">
    <property type="term" value="C:bacterial-type flagellum basal body, rod"/>
    <property type="evidence" value="ECO:0007669"/>
    <property type="project" value="UniProtKB-UniRule"/>
</dbReference>
<comment type="subunit">
    <text evidence="4 6">The basal body constitutes a major portion of the flagellar organelle and consists of five rings (E,L,P,S, and M) mounted on a central rod. The rod consists of about 26 subunits of FlgG in the distal portion, and FlgB, FlgC and FlgF are thought to build up the proximal portion of the rod with about 6 subunits each.</text>
</comment>
<dbReference type="Pfam" id="PF22692">
    <property type="entry name" value="LlgE_F_G_D1"/>
    <property type="match status" value="1"/>
</dbReference>
<comment type="subcellular location">
    <subcellularLocation>
        <location evidence="1 6">Bacterial flagellum basal body</location>
    </subcellularLocation>
</comment>
<keyword evidence="10" id="KW-1185">Reference proteome</keyword>
<feature type="domain" description="Flagellar hook protein FlgE/F/G-like D1" evidence="8">
    <location>
        <begin position="83"/>
        <end position="148"/>
    </location>
</feature>
<comment type="caution">
    <text evidence="9">The sequence shown here is derived from an EMBL/GenBank/DDBJ whole genome shotgun (WGS) entry which is preliminary data.</text>
</comment>
<organism evidence="9 10">
    <name type="scientific">Limnohabitans radicicola</name>
    <dbReference type="NCBI Taxonomy" id="2771427"/>
    <lineage>
        <taxon>Bacteria</taxon>
        <taxon>Pseudomonadati</taxon>
        <taxon>Pseudomonadota</taxon>
        <taxon>Betaproteobacteria</taxon>
        <taxon>Burkholderiales</taxon>
        <taxon>Comamonadaceae</taxon>
        <taxon>Limnohabitans</taxon>
    </lineage>
</organism>
<dbReference type="GO" id="GO:0071978">
    <property type="term" value="P:bacterial-type flagellum-dependent swarming motility"/>
    <property type="evidence" value="ECO:0007669"/>
    <property type="project" value="TreeGrafter"/>
</dbReference>
<dbReference type="SUPFAM" id="SSF117143">
    <property type="entry name" value="Flagellar hook protein flgE"/>
    <property type="match status" value="1"/>
</dbReference>
<dbReference type="AlphaFoldDB" id="A0A927FE23"/>
<feature type="domain" description="Flagellar basal-body/hook protein C-terminal" evidence="7">
    <location>
        <begin position="206"/>
        <end position="248"/>
    </location>
</feature>
<keyword evidence="3 6" id="KW-0975">Bacterial flagellum</keyword>
<evidence type="ECO:0000313" key="10">
    <source>
        <dbReference type="Proteomes" id="UP000647424"/>
    </source>
</evidence>
<dbReference type="Pfam" id="PF06429">
    <property type="entry name" value="Flg_bbr_C"/>
    <property type="match status" value="1"/>
</dbReference>
<evidence type="ECO:0000259" key="7">
    <source>
        <dbReference type="Pfam" id="PF06429"/>
    </source>
</evidence>
<evidence type="ECO:0000313" key="9">
    <source>
        <dbReference type="EMBL" id="MBD8048948.1"/>
    </source>
</evidence>
<evidence type="ECO:0000256" key="6">
    <source>
        <dbReference type="RuleBase" id="RU362116"/>
    </source>
</evidence>
<evidence type="ECO:0000256" key="4">
    <source>
        <dbReference type="ARBA" id="ARBA00038560"/>
    </source>
</evidence>
<dbReference type="InterPro" id="IPR020013">
    <property type="entry name" value="Flagellar_FlgE/F/G"/>
</dbReference>
<protein>
    <recommendedName>
        <fullName evidence="5 6">Flagellar basal-body rod protein FlgF</fullName>
    </recommendedName>
</protein>
<reference evidence="9" key="1">
    <citation type="submission" date="2020-09" db="EMBL/GenBank/DDBJ databases">
        <title>Genome seq and assembly of Limnohabitants sp.</title>
        <authorList>
            <person name="Chhetri G."/>
        </authorList>
    </citation>
    <scope>NUCLEOTIDE SEQUENCE</scope>
    <source>
        <strain evidence="9">JUR4</strain>
    </source>
</reference>
<dbReference type="RefSeq" id="WP_191817458.1">
    <property type="nucleotide sequence ID" value="NZ_JACYFT010000001.1"/>
</dbReference>
<dbReference type="EMBL" id="JACYFT010000001">
    <property type="protein sequence ID" value="MBD8048948.1"/>
    <property type="molecule type" value="Genomic_DNA"/>
</dbReference>
<evidence type="ECO:0000259" key="8">
    <source>
        <dbReference type="Pfam" id="PF22692"/>
    </source>
</evidence>
<dbReference type="InterPro" id="IPR053967">
    <property type="entry name" value="LlgE_F_G-like_D1"/>
</dbReference>
<keyword evidence="9" id="KW-0282">Flagellum</keyword>
<proteinExistence type="inferred from homology"/>
<dbReference type="NCBIfam" id="TIGR03506">
    <property type="entry name" value="FlgEFG_subfam"/>
    <property type="match status" value="1"/>
</dbReference>
<dbReference type="Proteomes" id="UP000647424">
    <property type="component" value="Unassembled WGS sequence"/>
</dbReference>
<dbReference type="PANTHER" id="PTHR30435:SF18">
    <property type="entry name" value="FLAGELLAR BASAL-BODY ROD PROTEIN FLGF"/>
    <property type="match status" value="1"/>
</dbReference>
<evidence type="ECO:0000256" key="3">
    <source>
        <dbReference type="ARBA" id="ARBA00023143"/>
    </source>
</evidence>
<comment type="similarity">
    <text evidence="2 6">Belongs to the flagella basal body rod proteins family.</text>
</comment>
<keyword evidence="9" id="KW-0966">Cell projection</keyword>
<evidence type="ECO:0000256" key="5">
    <source>
        <dbReference type="ARBA" id="ARBA00040228"/>
    </source>
</evidence>
<dbReference type="InterPro" id="IPR037925">
    <property type="entry name" value="FlgE/F/G-like"/>
</dbReference>
<evidence type="ECO:0000256" key="2">
    <source>
        <dbReference type="ARBA" id="ARBA00009677"/>
    </source>
</evidence>
<sequence length="253" mass="26872">MDKLVFTSNSTIKEMATARQVLVNDLANVSTVGFKSSYDVAMQSVKVQGAGFDTRVQAQAVARDLVRLEPGAVMATGRPLDIALAGRSVLAVQAPNGEMAFTRRGDLKVNVQGQLETGNGHLVMGEGGPINIPPGLQVTVNPDGSVYARDPNQVGPAASVLIDQLRLRDASTTPLSRRTDGLFSVAEKPAGTDITNGPDVPQVIPQALEGSNVNAIEAMVRLMDHSRSFETQMKIIKETRSLDESGSSMMKNA</sequence>
<dbReference type="NCBIfam" id="NF009280">
    <property type="entry name" value="PRK12640.1"/>
    <property type="match status" value="1"/>
</dbReference>
<evidence type="ECO:0000256" key="1">
    <source>
        <dbReference type="ARBA" id="ARBA00004117"/>
    </source>
</evidence>
<dbReference type="PANTHER" id="PTHR30435">
    <property type="entry name" value="FLAGELLAR PROTEIN"/>
    <property type="match status" value="1"/>
</dbReference>
<keyword evidence="9" id="KW-0969">Cilium</keyword>
<gene>
    <name evidence="9" type="ORF">IC609_00205</name>
</gene>